<gene>
    <name evidence="11" type="ORF">CAMP_LOCUS7051</name>
</gene>
<evidence type="ECO:0000313" key="11">
    <source>
        <dbReference type="EMBL" id="CAI5444414.1"/>
    </source>
</evidence>
<dbReference type="OrthoDB" id="6252479at2759"/>
<evidence type="ECO:0000256" key="2">
    <source>
        <dbReference type="ARBA" id="ARBA00022692"/>
    </source>
</evidence>
<evidence type="ECO:0000256" key="8">
    <source>
        <dbReference type="ARBA" id="ARBA00023136"/>
    </source>
</evidence>
<feature type="domain" description="Cadherin" evidence="10">
    <location>
        <begin position="372"/>
        <end position="452"/>
    </location>
</feature>
<feature type="domain" description="Cadherin" evidence="10">
    <location>
        <begin position="31"/>
        <end position="144"/>
    </location>
</feature>
<evidence type="ECO:0000259" key="10">
    <source>
        <dbReference type="PROSITE" id="PS50268"/>
    </source>
</evidence>
<evidence type="ECO:0000256" key="9">
    <source>
        <dbReference type="PROSITE-ProRule" id="PRU00043"/>
    </source>
</evidence>
<dbReference type="PANTHER" id="PTHR24025:SF28">
    <property type="entry name" value="PUTATIVE-RELATED"/>
    <property type="match status" value="1"/>
</dbReference>
<feature type="domain" description="Cadherin" evidence="10">
    <location>
        <begin position="145"/>
        <end position="248"/>
    </location>
</feature>
<dbReference type="AlphaFoldDB" id="A0A9P1MXZ7"/>
<dbReference type="InterPro" id="IPR015919">
    <property type="entry name" value="Cadherin-like_sf"/>
</dbReference>
<protein>
    <recommendedName>
        <fullName evidence="10">Cadherin domain-containing protein</fullName>
    </recommendedName>
</protein>
<keyword evidence="6" id="KW-0130">Cell adhesion</keyword>
<dbReference type="Proteomes" id="UP001152747">
    <property type="component" value="Unassembled WGS sequence"/>
</dbReference>
<evidence type="ECO:0000256" key="4">
    <source>
        <dbReference type="ARBA" id="ARBA00022737"/>
    </source>
</evidence>
<comment type="caution">
    <text evidence="11">The sequence shown here is derived from an EMBL/GenBank/DDBJ whole genome shotgun (WGS) entry which is preliminary data.</text>
</comment>
<dbReference type="GO" id="GO:0005509">
    <property type="term" value="F:calcium ion binding"/>
    <property type="evidence" value="ECO:0007669"/>
    <property type="project" value="UniProtKB-UniRule"/>
</dbReference>
<dbReference type="SMART" id="SM00112">
    <property type="entry name" value="CA"/>
    <property type="match status" value="4"/>
</dbReference>
<name>A0A9P1MXZ7_9PELO</name>
<keyword evidence="4" id="KW-0677">Repeat</keyword>
<dbReference type="GO" id="GO:0007156">
    <property type="term" value="P:homophilic cell adhesion via plasma membrane adhesion molecules"/>
    <property type="evidence" value="ECO:0007669"/>
    <property type="project" value="InterPro"/>
</dbReference>
<dbReference type="Gene3D" id="2.60.40.60">
    <property type="entry name" value="Cadherins"/>
    <property type="match status" value="3"/>
</dbReference>
<dbReference type="Pfam" id="PF00028">
    <property type="entry name" value="Cadherin"/>
    <property type="match status" value="3"/>
</dbReference>
<dbReference type="SUPFAM" id="SSF49313">
    <property type="entry name" value="Cadherin-like"/>
    <property type="match status" value="3"/>
</dbReference>
<evidence type="ECO:0000256" key="3">
    <source>
        <dbReference type="ARBA" id="ARBA00022729"/>
    </source>
</evidence>
<keyword evidence="7" id="KW-1133">Transmembrane helix</keyword>
<evidence type="ECO:0000313" key="12">
    <source>
        <dbReference type="Proteomes" id="UP001152747"/>
    </source>
</evidence>
<reference evidence="11" key="1">
    <citation type="submission" date="2022-11" db="EMBL/GenBank/DDBJ databases">
        <authorList>
            <person name="Kikuchi T."/>
        </authorList>
    </citation>
    <scope>NUCLEOTIDE SEQUENCE</scope>
    <source>
        <strain evidence="11">PS1010</strain>
    </source>
</reference>
<proteinExistence type="predicted"/>
<dbReference type="EMBL" id="CANHGI010000003">
    <property type="protein sequence ID" value="CAI5444414.1"/>
    <property type="molecule type" value="Genomic_DNA"/>
</dbReference>
<dbReference type="InterPro" id="IPR050971">
    <property type="entry name" value="Cadherin-domain_protein"/>
</dbReference>
<keyword evidence="12" id="KW-1185">Reference proteome</keyword>
<keyword evidence="2" id="KW-0812">Transmembrane</keyword>
<comment type="subcellular location">
    <subcellularLocation>
        <location evidence="1">Membrane</location>
        <topology evidence="1">Single-pass membrane protein</topology>
    </subcellularLocation>
</comment>
<dbReference type="PANTHER" id="PTHR24025">
    <property type="entry name" value="DESMOGLEIN FAMILY MEMBER"/>
    <property type="match status" value="1"/>
</dbReference>
<accession>A0A9P1MXZ7</accession>
<keyword evidence="5 9" id="KW-0106">Calcium</keyword>
<keyword evidence="3" id="KW-0732">Signal</keyword>
<dbReference type="GO" id="GO:0016020">
    <property type="term" value="C:membrane"/>
    <property type="evidence" value="ECO:0007669"/>
    <property type="project" value="UniProtKB-SubCell"/>
</dbReference>
<dbReference type="FunFam" id="2.60.40.60:FF:000449">
    <property type="entry name" value="Predicted protein"/>
    <property type="match status" value="1"/>
</dbReference>
<evidence type="ECO:0000256" key="7">
    <source>
        <dbReference type="ARBA" id="ARBA00022989"/>
    </source>
</evidence>
<dbReference type="CDD" id="cd11304">
    <property type="entry name" value="Cadherin_repeat"/>
    <property type="match status" value="3"/>
</dbReference>
<organism evidence="11 12">
    <name type="scientific">Caenorhabditis angaria</name>
    <dbReference type="NCBI Taxonomy" id="860376"/>
    <lineage>
        <taxon>Eukaryota</taxon>
        <taxon>Metazoa</taxon>
        <taxon>Ecdysozoa</taxon>
        <taxon>Nematoda</taxon>
        <taxon>Chromadorea</taxon>
        <taxon>Rhabditida</taxon>
        <taxon>Rhabditina</taxon>
        <taxon>Rhabditomorpha</taxon>
        <taxon>Rhabditoidea</taxon>
        <taxon>Rhabditidae</taxon>
        <taxon>Peloderinae</taxon>
        <taxon>Caenorhabditis</taxon>
    </lineage>
</organism>
<evidence type="ECO:0000256" key="5">
    <source>
        <dbReference type="ARBA" id="ARBA00022837"/>
    </source>
</evidence>
<sequence>MQRFNEAEDDSMLCSPLWCENLDVFGVRSGISAPMTLKISEFAQLGSSFALPTVTDLDGPNFNVKKFEILQGNVNNVFKISTRAAAEKSDQLQADLVINGQLDREFRDSYELLIEAEDGGKPAKCGQIRVSIDILDANDMAPIFTRTRYSATISPNITIGAKIIEVHAEDGDIAENARVSYEIRKTAAPSNGLFEIDERGWISVRGELLAASTHDLIVVARDHGSPSLSTSSVVTITVLGSSLSAPPLDVIWLVESNSAHLMENSTLGSIVARVSLSPEYRATKLKLIGCQALCPQQTDIAHVYLLLLCGVLDRESQPEYHLKFLLETSDGQIAVEHPILLTIGDVNDNWPSWHSSPIHISLNRSVGGARSLTAQDPDAGQNGFIKYSILDTELVSIDPETGRIFVPKPIDCSIGPELRFRVRAEDNGQPVLFNDLQVVADLLDAESRPPQFQKSLWQVEVAEDLAIGTCLIKVGEGLETQSTQTARELGYVRDAEWLDS</sequence>
<evidence type="ECO:0000256" key="6">
    <source>
        <dbReference type="ARBA" id="ARBA00022889"/>
    </source>
</evidence>
<dbReference type="PROSITE" id="PS50268">
    <property type="entry name" value="CADHERIN_2"/>
    <property type="match status" value="3"/>
</dbReference>
<dbReference type="FunFam" id="2.60.40.60:FF:000033">
    <property type="entry name" value="FAT atypical cadherin 1"/>
    <property type="match status" value="1"/>
</dbReference>
<evidence type="ECO:0000256" key="1">
    <source>
        <dbReference type="ARBA" id="ARBA00004167"/>
    </source>
</evidence>
<dbReference type="GO" id="GO:0005911">
    <property type="term" value="C:cell-cell junction"/>
    <property type="evidence" value="ECO:0007669"/>
    <property type="project" value="TreeGrafter"/>
</dbReference>
<keyword evidence="8" id="KW-0472">Membrane</keyword>
<dbReference type="InterPro" id="IPR002126">
    <property type="entry name" value="Cadherin-like_dom"/>
</dbReference>
<dbReference type="PRINTS" id="PR00205">
    <property type="entry name" value="CADHERIN"/>
</dbReference>